<accession>A0A7V0T605</accession>
<dbReference type="EMBL" id="DSBX01000223">
    <property type="protein sequence ID" value="HDQ99827.1"/>
    <property type="molecule type" value="Genomic_DNA"/>
</dbReference>
<evidence type="ECO:0000256" key="1">
    <source>
        <dbReference type="SAM" id="MobiDB-lite"/>
    </source>
</evidence>
<reference evidence="3" key="1">
    <citation type="journal article" date="2020" name="mSystems">
        <title>Genome- and Community-Level Interaction Insights into Carbon Utilization and Element Cycling Functions of Hydrothermarchaeota in Hydrothermal Sediment.</title>
        <authorList>
            <person name="Zhou Z."/>
            <person name="Liu Y."/>
            <person name="Xu W."/>
            <person name="Pan J."/>
            <person name="Luo Z.H."/>
            <person name="Li M."/>
        </authorList>
    </citation>
    <scope>NUCLEOTIDE SEQUENCE [LARGE SCALE GENOMIC DNA]</scope>
    <source>
        <strain evidence="3">SpSt-1182</strain>
    </source>
</reference>
<feature type="domain" description="Nitroreductase" evidence="2">
    <location>
        <begin position="10"/>
        <end position="61"/>
    </location>
</feature>
<dbReference type="InterPro" id="IPR000415">
    <property type="entry name" value="Nitroreductase-like"/>
</dbReference>
<dbReference type="InterPro" id="IPR029479">
    <property type="entry name" value="Nitroreductase"/>
</dbReference>
<dbReference type="CDD" id="cd02150">
    <property type="entry name" value="nitroreductase"/>
    <property type="match status" value="1"/>
</dbReference>
<feature type="domain" description="Nitroreductase" evidence="2">
    <location>
        <begin position="67"/>
        <end position="147"/>
    </location>
</feature>
<gene>
    <name evidence="3" type="ORF">ENN51_06045</name>
</gene>
<dbReference type="SUPFAM" id="SSF55469">
    <property type="entry name" value="FMN-dependent nitroreductase-like"/>
    <property type="match status" value="1"/>
</dbReference>
<organism evidence="3">
    <name type="scientific">candidate division WOR-3 bacterium</name>
    <dbReference type="NCBI Taxonomy" id="2052148"/>
    <lineage>
        <taxon>Bacteria</taxon>
        <taxon>Bacteria division WOR-3</taxon>
    </lineage>
</organism>
<sequence length="182" mass="20092">MDPRLKALFARRSVRRYTGAPVAEADLRALLEAAMAAPSARDLQPWRFVVVTGRERLDRLAGIHPYAQMLKTAGACIAVCGDRKVNADFWVQDCAAATENILVAAAMLGLGAVWLGVHPRAEREDALKQYLGLPEDFGLLCLIAVGHPAESPSPRTRYDPDKVRPENWGRTTGQDQNRRMET</sequence>
<dbReference type="AlphaFoldDB" id="A0A7V0T605"/>
<proteinExistence type="predicted"/>
<evidence type="ECO:0000259" key="2">
    <source>
        <dbReference type="Pfam" id="PF00881"/>
    </source>
</evidence>
<dbReference type="GO" id="GO:0016491">
    <property type="term" value="F:oxidoreductase activity"/>
    <property type="evidence" value="ECO:0007669"/>
    <property type="project" value="InterPro"/>
</dbReference>
<feature type="compositionally biased region" description="Basic and acidic residues" evidence="1">
    <location>
        <begin position="156"/>
        <end position="167"/>
    </location>
</feature>
<dbReference type="PANTHER" id="PTHR23026">
    <property type="entry name" value="NADPH NITROREDUCTASE"/>
    <property type="match status" value="1"/>
</dbReference>
<dbReference type="InterPro" id="IPR050627">
    <property type="entry name" value="Nitroreductase/BluB"/>
</dbReference>
<dbReference type="Pfam" id="PF00881">
    <property type="entry name" value="Nitroreductase"/>
    <property type="match status" value="2"/>
</dbReference>
<dbReference type="Gene3D" id="3.40.109.10">
    <property type="entry name" value="NADH Oxidase"/>
    <property type="match status" value="1"/>
</dbReference>
<dbReference type="Proteomes" id="UP000885672">
    <property type="component" value="Unassembled WGS sequence"/>
</dbReference>
<protein>
    <submittedName>
        <fullName evidence="3">Nitroreductase family protein</fullName>
    </submittedName>
</protein>
<name>A0A7V0T605_UNCW3</name>
<feature type="region of interest" description="Disordered" evidence="1">
    <location>
        <begin position="150"/>
        <end position="182"/>
    </location>
</feature>
<dbReference type="PANTHER" id="PTHR23026:SF123">
    <property type="entry name" value="NAD(P)H NITROREDUCTASE RV3131-RELATED"/>
    <property type="match status" value="1"/>
</dbReference>
<evidence type="ECO:0000313" key="3">
    <source>
        <dbReference type="EMBL" id="HDQ99827.1"/>
    </source>
</evidence>
<comment type="caution">
    <text evidence="3">The sequence shown here is derived from an EMBL/GenBank/DDBJ whole genome shotgun (WGS) entry which is preliminary data.</text>
</comment>